<feature type="compositionally biased region" description="Polar residues" evidence="1">
    <location>
        <begin position="1"/>
        <end position="14"/>
    </location>
</feature>
<accession>A0A7Z0KC76</accession>
<feature type="region of interest" description="Disordered" evidence="1">
    <location>
        <begin position="1"/>
        <end position="33"/>
    </location>
</feature>
<dbReference type="InterPro" id="IPR036102">
    <property type="entry name" value="OsmC/Ohrsf"/>
</dbReference>
<dbReference type="RefSeq" id="WP_179541716.1">
    <property type="nucleotide sequence ID" value="NZ_BAAALL010000006.1"/>
</dbReference>
<dbReference type="PANTHER" id="PTHR35368:SF1">
    <property type="entry name" value="HYDROPEROXIDE REDUCTASE"/>
    <property type="match status" value="1"/>
</dbReference>
<dbReference type="Pfam" id="PF02566">
    <property type="entry name" value="OsmC"/>
    <property type="match status" value="1"/>
</dbReference>
<evidence type="ECO:0000256" key="1">
    <source>
        <dbReference type="SAM" id="MobiDB-lite"/>
    </source>
</evidence>
<dbReference type="Gene3D" id="3.30.300.20">
    <property type="match status" value="1"/>
</dbReference>
<reference evidence="2 3" key="1">
    <citation type="submission" date="2020-07" db="EMBL/GenBank/DDBJ databases">
        <title>Sequencing the genomes of 1000 actinobacteria strains.</title>
        <authorList>
            <person name="Klenk H.-P."/>
        </authorList>
    </citation>
    <scope>NUCLEOTIDE SEQUENCE [LARGE SCALE GENOMIC DNA]</scope>
    <source>
        <strain evidence="2 3">DSM 15475</strain>
    </source>
</reference>
<feature type="compositionally biased region" description="Basic and acidic residues" evidence="1">
    <location>
        <begin position="15"/>
        <end position="33"/>
    </location>
</feature>
<dbReference type="PANTHER" id="PTHR35368">
    <property type="entry name" value="HYDROPEROXIDE REDUCTASE"/>
    <property type="match status" value="1"/>
</dbReference>
<name>A0A7Z0KC76_9MICC</name>
<comment type="caution">
    <text evidence="2">The sequence shown here is derived from an EMBL/GenBank/DDBJ whole genome shotgun (WGS) entry which is preliminary data.</text>
</comment>
<sequence length="186" mass="20125">MTQYASIDTDTQQEAQDRAQRLEKAGRDWSSRIDQDPAHAGLVFRARGEGIGSVATRITSGRHEFVLDEPAALAGDDAGTSPVEAALAGLISCQVVIYRLYAQQLGIELEDISIEAEGDLDVRGLLGGADEVRPGFSEVRLKVSLTGPESSERYVELQRTVDEHCPVMDIFRNPVPVQVQVSSSAS</sequence>
<protein>
    <submittedName>
        <fullName evidence="2">Putative OsmC-like protein</fullName>
    </submittedName>
</protein>
<dbReference type="InterPro" id="IPR003718">
    <property type="entry name" value="OsmC/Ohr_fam"/>
</dbReference>
<organism evidence="2 3">
    <name type="scientific">Nesterenkonia xinjiangensis</name>
    <dbReference type="NCBI Taxonomy" id="225327"/>
    <lineage>
        <taxon>Bacteria</taxon>
        <taxon>Bacillati</taxon>
        <taxon>Actinomycetota</taxon>
        <taxon>Actinomycetes</taxon>
        <taxon>Micrococcales</taxon>
        <taxon>Micrococcaceae</taxon>
        <taxon>Nesterenkonia</taxon>
    </lineage>
</organism>
<keyword evidence="3" id="KW-1185">Reference proteome</keyword>
<dbReference type="InterPro" id="IPR015946">
    <property type="entry name" value="KH_dom-like_a/b"/>
</dbReference>
<proteinExistence type="predicted"/>
<evidence type="ECO:0000313" key="3">
    <source>
        <dbReference type="Proteomes" id="UP000535437"/>
    </source>
</evidence>
<dbReference type="EMBL" id="JACCFY010000001">
    <property type="protein sequence ID" value="NYJ78367.1"/>
    <property type="molecule type" value="Genomic_DNA"/>
</dbReference>
<dbReference type="Proteomes" id="UP000535437">
    <property type="component" value="Unassembled WGS sequence"/>
</dbReference>
<dbReference type="InterPro" id="IPR052924">
    <property type="entry name" value="OsmC/Ohr_hydroprdx_reductase"/>
</dbReference>
<dbReference type="SUPFAM" id="SSF82784">
    <property type="entry name" value="OsmC-like"/>
    <property type="match status" value="1"/>
</dbReference>
<evidence type="ECO:0000313" key="2">
    <source>
        <dbReference type="EMBL" id="NYJ78367.1"/>
    </source>
</evidence>
<gene>
    <name evidence="2" type="ORF">HNR09_001778</name>
</gene>
<dbReference type="AlphaFoldDB" id="A0A7Z0KC76"/>